<keyword evidence="1" id="KW-1133">Transmembrane helix</keyword>
<keyword evidence="3" id="KW-1185">Reference proteome</keyword>
<name>A0A223V4U9_9FLAO</name>
<protein>
    <submittedName>
        <fullName evidence="2">Uncharacterized protein</fullName>
    </submittedName>
</protein>
<evidence type="ECO:0000313" key="2">
    <source>
        <dbReference type="EMBL" id="ASV30160.1"/>
    </source>
</evidence>
<proteinExistence type="predicted"/>
<evidence type="ECO:0000313" key="3">
    <source>
        <dbReference type="Proteomes" id="UP000215244"/>
    </source>
</evidence>
<feature type="transmembrane region" description="Helical" evidence="1">
    <location>
        <begin position="46"/>
        <end position="64"/>
    </location>
</feature>
<organism evidence="2 3">
    <name type="scientific">Maribacter cobaltidurans</name>
    <dbReference type="NCBI Taxonomy" id="1178778"/>
    <lineage>
        <taxon>Bacteria</taxon>
        <taxon>Pseudomonadati</taxon>
        <taxon>Bacteroidota</taxon>
        <taxon>Flavobacteriia</taxon>
        <taxon>Flavobacteriales</taxon>
        <taxon>Flavobacteriaceae</taxon>
        <taxon>Maribacter</taxon>
    </lineage>
</organism>
<evidence type="ECO:0000256" key="1">
    <source>
        <dbReference type="SAM" id="Phobius"/>
    </source>
</evidence>
<feature type="transmembrane region" description="Helical" evidence="1">
    <location>
        <begin position="76"/>
        <end position="96"/>
    </location>
</feature>
<feature type="transmembrane region" description="Helical" evidence="1">
    <location>
        <begin position="16"/>
        <end position="34"/>
    </location>
</feature>
<dbReference type="EMBL" id="CP022957">
    <property type="protein sequence ID" value="ASV30160.1"/>
    <property type="molecule type" value="Genomic_DNA"/>
</dbReference>
<sequence>MLGNIDRGFHLLLEKAYVFHFFFSLVLVVAFQFLSKVKKLVAQLGFLYIATLVFKIVVFTAIFYPQLMGDQPLPHFYRAMILIPIFIFLTLEVIFVSKIIREK</sequence>
<keyword evidence="1" id="KW-0812">Transmembrane</keyword>
<dbReference type="KEGG" id="marb:CJ263_07935"/>
<keyword evidence="1" id="KW-0472">Membrane</keyword>
<dbReference type="AlphaFoldDB" id="A0A223V4U9"/>
<dbReference type="Proteomes" id="UP000215244">
    <property type="component" value="Chromosome"/>
</dbReference>
<dbReference type="Pfam" id="PF19665">
    <property type="entry name" value="DUF6168"/>
    <property type="match status" value="1"/>
</dbReference>
<dbReference type="InterPro" id="IPR046166">
    <property type="entry name" value="DUF6168"/>
</dbReference>
<reference evidence="2 3" key="1">
    <citation type="submission" date="2017-08" db="EMBL/GenBank/DDBJ databases">
        <title>The complete genome sequence of Maribacter sp. B1, isolated from deep-sea sediment.</title>
        <authorList>
            <person name="Wu Y.-H."/>
            <person name="Cheng H."/>
            <person name="Xu X.-W."/>
        </authorList>
    </citation>
    <scope>NUCLEOTIDE SEQUENCE [LARGE SCALE GENOMIC DNA]</scope>
    <source>
        <strain evidence="2 3">B1</strain>
    </source>
</reference>
<gene>
    <name evidence="2" type="ORF">CJ263_07935</name>
</gene>
<accession>A0A223V4U9</accession>